<comment type="caution">
    <text evidence="6">The sequence shown here is derived from an EMBL/GenBank/DDBJ whole genome shotgun (WGS) entry which is preliminary data.</text>
</comment>
<keyword evidence="2" id="KW-0547">Nucleotide-binding</keyword>
<dbReference type="PANTHER" id="PTHR42781:SF4">
    <property type="entry name" value="SPERMIDINE_PUTRESCINE IMPORT ATP-BINDING PROTEIN POTA"/>
    <property type="match status" value="1"/>
</dbReference>
<dbReference type="AlphaFoldDB" id="A0A0F0KPL9"/>
<evidence type="ECO:0000256" key="4">
    <source>
        <dbReference type="ARBA" id="ARBA00066388"/>
    </source>
</evidence>
<dbReference type="GO" id="GO:0015418">
    <property type="term" value="F:ABC-type quaternary ammonium compound transporting activity"/>
    <property type="evidence" value="ECO:0007669"/>
    <property type="project" value="UniProtKB-EC"/>
</dbReference>
<evidence type="ECO:0000313" key="6">
    <source>
        <dbReference type="EMBL" id="KJL22852.1"/>
    </source>
</evidence>
<dbReference type="RefSeq" id="WP_045263510.1">
    <property type="nucleotide sequence ID" value="NZ_JYIV01000024.1"/>
</dbReference>
<evidence type="ECO:0000256" key="3">
    <source>
        <dbReference type="ARBA" id="ARBA00022840"/>
    </source>
</evidence>
<keyword evidence="1" id="KW-0813">Transport</keyword>
<sequence>MTTLTITSLTKDFKGTKVLKGIDLSMRSGEFVSLLGPSGCGKTTLLRCIAGLESPTSGTIEIAGQDVTKLPPEKRHLGMMFQSYALFPHMSVAENVRFGLRMSGEKSKAEQKELAVRALERVQMSHLADRMPAQLSGGQQQRVALARAIAFEPRVLLLDEPLSNLDARLREDMQVELKELHRTLGLTTVFVTHDQEEAMSLSDRIVLMNAGVIEQEGAPAELYGAPRTPFAADFIGAANLLPATRSGAVATLDGTAIRVPMTGAGPDGAGEIVLRQEDLRLSPVVGADAPVSVEVVAHVYRGADIVYIVELAGTRMRVVRPRHEEPIPEGTAGLGWRDGAVLWIAAA</sequence>
<keyword evidence="6" id="KW-0378">Hydrolase</keyword>
<dbReference type="InterPro" id="IPR003439">
    <property type="entry name" value="ABC_transporter-like_ATP-bd"/>
</dbReference>
<dbReference type="OrthoDB" id="9802264at2"/>
<protein>
    <recommendedName>
        <fullName evidence="4">ABC-type quaternary amine transporter</fullName>
        <ecNumber evidence="4">7.6.2.9</ecNumber>
    </recommendedName>
</protein>
<dbReference type="Pfam" id="PF00005">
    <property type="entry name" value="ABC_tran"/>
    <property type="match status" value="1"/>
</dbReference>
<keyword evidence="3 6" id="KW-0067">ATP-binding</keyword>
<evidence type="ECO:0000256" key="1">
    <source>
        <dbReference type="ARBA" id="ARBA00022448"/>
    </source>
</evidence>
<feature type="domain" description="ABC transporter" evidence="5">
    <location>
        <begin position="4"/>
        <end position="235"/>
    </location>
</feature>
<dbReference type="PROSITE" id="PS50893">
    <property type="entry name" value="ABC_TRANSPORTER_2"/>
    <property type="match status" value="1"/>
</dbReference>
<dbReference type="InterPro" id="IPR008995">
    <property type="entry name" value="Mo/tungstate-bd_C_term_dom"/>
</dbReference>
<accession>A0A0F0KPL9</accession>
<dbReference type="InterPro" id="IPR050093">
    <property type="entry name" value="ABC_SmlMolc_Importer"/>
</dbReference>
<gene>
    <name evidence="6" type="primary">potA_3</name>
    <name evidence="6" type="ORF">RN51_01595</name>
</gene>
<dbReference type="PANTHER" id="PTHR42781">
    <property type="entry name" value="SPERMIDINE/PUTRESCINE IMPORT ATP-BINDING PROTEIN POTA"/>
    <property type="match status" value="1"/>
</dbReference>
<dbReference type="Pfam" id="PF08402">
    <property type="entry name" value="TOBE_2"/>
    <property type="match status" value="1"/>
</dbReference>
<evidence type="ECO:0000259" key="5">
    <source>
        <dbReference type="PROSITE" id="PS50893"/>
    </source>
</evidence>
<organism evidence="6 7">
    <name type="scientific">Microbacterium oxydans</name>
    <dbReference type="NCBI Taxonomy" id="82380"/>
    <lineage>
        <taxon>Bacteria</taxon>
        <taxon>Bacillati</taxon>
        <taxon>Actinomycetota</taxon>
        <taxon>Actinomycetes</taxon>
        <taxon>Micrococcales</taxon>
        <taxon>Microbacteriaceae</taxon>
        <taxon>Microbacterium</taxon>
    </lineage>
</organism>
<name>A0A0F0KPL9_9MICO</name>
<dbReference type="SUPFAM" id="SSF52540">
    <property type="entry name" value="P-loop containing nucleoside triphosphate hydrolases"/>
    <property type="match status" value="1"/>
</dbReference>
<dbReference type="Gene3D" id="3.40.50.300">
    <property type="entry name" value="P-loop containing nucleotide triphosphate hydrolases"/>
    <property type="match status" value="1"/>
</dbReference>
<dbReference type="SUPFAM" id="SSF50331">
    <property type="entry name" value="MOP-like"/>
    <property type="match status" value="1"/>
</dbReference>
<dbReference type="PATRIC" id="fig|82380.10.peg.1603"/>
<dbReference type="InterPro" id="IPR017871">
    <property type="entry name" value="ABC_transporter-like_CS"/>
</dbReference>
<dbReference type="EC" id="7.6.2.9" evidence="4"/>
<dbReference type="InterPro" id="IPR013611">
    <property type="entry name" value="Transp-assoc_OB_typ2"/>
</dbReference>
<proteinExistence type="predicted"/>
<dbReference type="EMBL" id="JYIV01000024">
    <property type="protein sequence ID" value="KJL22852.1"/>
    <property type="molecule type" value="Genomic_DNA"/>
</dbReference>
<dbReference type="FunFam" id="3.40.50.300:FF:000425">
    <property type="entry name" value="Probable ABC transporter, ATP-binding subunit"/>
    <property type="match status" value="1"/>
</dbReference>
<dbReference type="GO" id="GO:0043190">
    <property type="term" value="C:ATP-binding cassette (ABC) transporter complex"/>
    <property type="evidence" value="ECO:0007669"/>
    <property type="project" value="InterPro"/>
</dbReference>
<dbReference type="Proteomes" id="UP000033725">
    <property type="component" value="Unassembled WGS sequence"/>
</dbReference>
<evidence type="ECO:0000313" key="7">
    <source>
        <dbReference type="Proteomes" id="UP000033725"/>
    </source>
</evidence>
<dbReference type="SMART" id="SM00382">
    <property type="entry name" value="AAA"/>
    <property type="match status" value="1"/>
</dbReference>
<dbReference type="InterPro" id="IPR003593">
    <property type="entry name" value="AAA+_ATPase"/>
</dbReference>
<reference evidence="6 7" key="1">
    <citation type="submission" date="2015-02" db="EMBL/GenBank/DDBJ databases">
        <title>Draft genome sequences of ten Microbacterium spp. with emphasis on heavy metal contaminated environments.</title>
        <authorList>
            <person name="Corretto E."/>
        </authorList>
    </citation>
    <scope>NUCLEOTIDE SEQUENCE [LARGE SCALE GENOMIC DNA]</scope>
    <source>
        <strain evidence="6 7">BEL163</strain>
    </source>
</reference>
<evidence type="ECO:0000256" key="2">
    <source>
        <dbReference type="ARBA" id="ARBA00022741"/>
    </source>
</evidence>
<dbReference type="InterPro" id="IPR027417">
    <property type="entry name" value="P-loop_NTPase"/>
</dbReference>
<dbReference type="PROSITE" id="PS00211">
    <property type="entry name" value="ABC_TRANSPORTER_1"/>
    <property type="match status" value="1"/>
</dbReference>
<dbReference type="GO" id="GO:0016887">
    <property type="term" value="F:ATP hydrolysis activity"/>
    <property type="evidence" value="ECO:0007669"/>
    <property type="project" value="InterPro"/>
</dbReference>
<dbReference type="GO" id="GO:0005524">
    <property type="term" value="F:ATP binding"/>
    <property type="evidence" value="ECO:0007669"/>
    <property type="project" value="UniProtKB-KW"/>
</dbReference>